<organism evidence="1 2">
    <name type="scientific">Streptomyces hundungensis</name>
    <dbReference type="NCBI Taxonomy" id="1077946"/>
    <lineage>
        <taxon>Bacteria</taxon>
        <taxon>Bacillati</taxon>
        <taxon>Actinomycetota</taxon>
        <taxon>Actinomycetes</taxon>
        <taxon>Kitasatosporales</taxon>
        <taxon>Streptomycetaceae</taxon>
        <taxon>Streptomyces</taxon>
    </lineage>
</organism>
<gene>
    <name evidence="1" type="ORF">DWB77_00096</name>
</gene>
<proteinExistence type="predicted"/>
<dbReference type="RefSeq" id="WP_120719375.1">
    <property type="nucleotide sequence ID" value="NZ_CP032698.1"/>
</dbReference>
<reference evidence="1 2" key="1">
    <citation type="submission" date="2018-10" db="EMBL/GenBank/DDBJ databases">
        <title>Relationship between Morphology and Antimicrobial Activity in Streptomyces.</title>
        <authorList>
            <person name="Kang H.J."/>
            <person name="Kim S.B."/>
        </authorList>
    </citation>
    <scope>NUCLEOTIDE SEQUENCE [LARGE SCALE GENOMIC DNA]</scope>
    <source>
        <strain evidence="1 2">BH38</strain>
    </source>
</reference>
<evidence type="ECO:0000313" key="1">
    <source>
        <dbReference type="EMBL" id="AYG77989.1"/>
    </source>
</evidence>
<dbReference type="KEGG" id="shun:DWB77_00096"/>
<name>A0A387H485_9ACTN</name>
<dbReference type="OrthoDB" id="4248214at2"/>
<sequence length="77" mass="8499">MDVLAESRSPRRMSGVGELSGRLSGQVRGVCDTVRETVIGWRVRPPVLNEAVLAELLAYIRRDLAAVSWRRVPGTLP</sequence>
<accession>A0A387H485</accession>
<protein>
    <submittedName>
        <fullName evidence="1">Uncharacterized protein</fullName>
    </submittedName>
</protein>
<dbReference type="EMBL" id="CP032698">
    <property type="protein sequence ID" value="AYG77989.1"/>
    <property type="molecule type" value="Genomic_DNA"/>
</dbReference>
<dbReference type="AlphaFoldDB" id="A0A387H485"/>
<keyword evidence="2" id="KW-1185">Reference proteome</keyword>
<evidence type="ECO:0000313" key="2">
    <source>
        <dbReference type="Proteomes" id="UP000271554"/>
    </source>
</evidence>
<dbReference type="Proteomes" id="UP000271554">
    <property type="component" value="Chromosome"/>
</dbReference>